<dbReference type="EMBL" id="NBNE01014775">
    <property type="protein sequence ID" value="OWY94184.1"/>
    <property type="molecule type" value="Genomic_DNA"/>
</dbReference>
<keyword evidence="2" id="KW-1185">Reference proteome</keyword>
<dbReference type="Proteomes" id="UP000198211">
    <property type="component" value="Unassembled WGS sequence"/>
</dbReference>
<comment type="caution">
    <text evidence="1">The sequence shown here is derived from an EMBL/GenBank/DDBJ whole genome shotgun (WGS) entry which is preliminary data.</text>
</comment>
<organism evidence="1 2">
    <name type="scientific">Phytophthora megakarya</name>
    <dbReference type="NCBI Taxonomy" id="4795"/>
    <lineage>
        <taxon>Eukaryota</taxon>
        <taxon>Sar</taxon>
        <taxon>Stramenopiles</taxon>
        <taxon>Oomycota</taxon>
        <taxon>Peronosporomycetes</taxon>
        <taxon>Peronosporales</taxon>
        <taxon>Peronosporaceae</taxon>
        <taxon>Phytophthora</taxon>
    </lineage>
</organism>
<dbReference type="AlphaFoldDB" id="A0A225UM28"/>
<gene>
    <name evidence="1" type="ORF">PHMEG_00036160</name>
</gene>
<proteinExistence type="predicted"/>
<evidence type="ECO:0000313" key="2">
    <source>
        <dbReference type="Proteomes" id="UP000198211"/>
    </source>
</evidence>
<sequence length="264" mass="30371">MHIGYYTDLLQEHVLADRTTATNILLVKLVLEVFLSFLMYINPEQTRLPAVKLNDGKGNPRPVQVVAPEEGFKHLGIQQGGEDQWATTLTDTWTRLKNEARRVTRMHLSLPEFRYVVNRVWVPRLRYRLTLGGALRMATPLDVFIRRTARASCEVDANIQRYQAALRILNDQNLLVHHVLLEAMEYYQIRTGLVDQPLNEPVSPPAKVQTWLANIIRYAATRTQAINIIAKWNSPLETQPERANDRSLFQVTSDDMRADLVYVN</sequence>
<protein>
    <submittedName>
        <fullName evidence="1">Uncharacterized protein</fullName>
    </submittedName>
</protein>
<evidence type="ECO:0000313" key="1">
    <source>
        <dbReference type="EMBL" id="OWY94184.1"/>
    </source>
</evidence>
<dbReference type="OrthoDB" id="123906at2759"/>
<reference evidence="2" key="1">
    <citation type="submission" date="2017-03" db="EMBL/GenBank/DDBJ databases">
        <title>Phytopthora megakarya and P. palmivora, two closely related causual agents of cacao black pod achieved similar genome size and gene model numbers by different mechanisms.</title>
        <authorList>
            <person name="Ali S."/>
            <person name="Shao J."/>
            <person name="Larry D.J."/>
            <person name="Kronmiller B."/>
            <person name="Shen D."/>
            <person name="Strem M.D."/>
            <person name="Melnick R.L."/>
            <person name="Guiltinan M.J."/>
            <person name="Tyler B.M."/>
            <person name="Meinhardt L.W."/>
            <person name="Bailey B.A."/>
        </authorList>
    </citation>
    <scope>NUCLEOTIDE SEQUENCE [LARGE SCALE GENOMIC DNA]</scope>
    <source>
        <strain evidence="2">zdho120</strain>
    </source>
</reference>
<accession>A0A225UM28</accession>
<name>A0A225UM28_9STRA</name>